<dbReference type="EMBL" id="QRWP01000005">
    <property type="protein sequence ID" value="RGT33606.1"/>
    <property type="molecule type" value="Genomic_DNA"/>
</dbReference>
<dbReference type="InterPro" id="IPR010090">
    <property type="entry name" value="Phage_tape_meas"/>
</dbReference>
<feature type="transmembrane region" description="Helical" evidence="3">
    <location>
        <begin position="524"/>
        <end position="548"/>
    </location>
</feature>
<dbReference type="PANTHER" id="PTHR37813">
    <property type="entry name" value="FELS-2 PROPHAGE PROTEIN"/>
    <property type="match status" value="1"/>
</dbReference>
<reference evidence="5 6" key="1">
    <citation type="submission" date="2018-08" db="EMBL/GenBank/DDBJ databases">
        <title>A genome reference for cultivated species of the human gut microbiota.</title>
        <authorList>
            <person name="Zou Y."/>
            <person name="Xue W."/>
            <person name="Luo G."/>
        </authorList>
    </citation>
    <scope>NUCLEOTIDE SEQUENCE [LARGE SCALE GENOMIC DNA]</scope>
    <source>
        <strain evidence="5 6">AF19-1AC</strain>
    </source>
</reference>
<evidence type="ECO:0000313" key="5">
    <source>
        <dbReference type="EMBL" id="RGT33606.1"/>
    </source>
</evidence>
<dbReference type="RefSeq" id="WP_118467675.1">
    <property type="nucleotide sequence ID" value="NZ_QRWP01000005.1"/>
</dbReference>
<gene>
    <name evidence="5" type="ORF">DWX38_07355</name>
</gene>
<dbReference type="NCBIfam" id="TIGR01760">
    <property type="entry name" value="tape_meas_TP901"/>
    <property type="match status" value="1"/>
</dbReference>
<keyword evidence="3" id="KW-1133">Transmembrane helix</keyword>
<proteinExistence type="predicted"/>
<dbReference type="Pfam" id="PF10145">
    <property type="entry name" value="PhageMin_Tail"/>
    <property type="match status" value="1"/>
</dbReference>
<evidence type="ECO:0000256" key="1">
    <source>
        <dbReference type="ARBA" id="ARBA00022612"/>
    </source>
</evidence>
<keyword evidence="3" id="KW-0472">Membrane</keyword>
<accession>A0A412N5W2</accession>
<sequence length="870" mass="93814">MANTLEYIFSLQDKVSAKIGNITVTSDRMLGKFAELEKKNLSVNKTFNETGRTLGALREKIALLQAEREWLPADNIEGIRAYNREMKALNKEIDKLESLNGGKFKKWSREAFAAIPGSELISNPLVAASAALGFAGKAGLNFDESMAQVNITAQLEGKSLVELRNRLKQIARDNKADILVAPVGFEKINSQLNDVDLSLSILDASLKGSKAGFTDLDTVSGALAQTLSIVGKENTTAMEVLDTFFAAKRVGAGEFADFARYMPNLIAGASNLGIAYKEVAGTFAYMTGKGQSAERAAVLMENAFSVLGRADVRGKMEKAGVKIFDDTGKIRSVVDIFSDLQGVMGSLNDEQKSSLLEKLGLVDKEAKNAFAVMISDTVKLRESMNEVSASSGETDKAMNYSRNTMQKVTEVWNQFKNIGLSVGELVLPLISTGLDIASVLLSGLCTVVNAIGSLFSWWYAQLQDGNPLIWGLTAAIAALSAGLLINYARTKSVILLEKAKVVWDGIQAGATWLLTGAQLAFNTALWACPLTWVAAAIGAVVAAIVYCWQKFEGFRRVIYGCWETVKEFGRVLIDSIVAPFKQVLGGLGKVCSALVSLVKGNFREAAKEAKAGFMDIGKGVLGANPVSIGMDIKQRGDWQAAWDKGTQRGSESWQASQDKKNGVGSSGFPVPEVPAAAVTPQVDYDALMKKLAKSSKSKKVLNLNDAGTVRNYNESSDYTAATRKLSPLQVNLAPGASTSAVGASGKALDARSRLAAAKASDNAQEYTPEKNGYLQDIMLNVREIAAMITVPLAMNTPVSSGSVSDAYVMQDTRSMTEKAESGYRSERQPRTIRIDRVCDQITIHVQNTDGKGIDTIRQEIINVFNEIYEV</sequence>
<organism evidence="5 6">
    <name type="scientific">Bacteroides clarus</name>
    <dbReference type="NCBI Taxonomy" id="626929"/>
    <lineage>
        <taxon>Bacteria</taxon>
        <taxon>Pseudomonadati</taxon>
        <taxon>Bacteroidota</taxon>
        <taxon>Bacteroidia</taxon>
        <taxon>Bacteroidales</taxon>
        <taxon>Bacteroidaceae</taxon>
        <taxon>Bacteroides</taxon>
    </lineage>
</organism>
<feature type="domain" description="Phage tail tape measure protein" evidence="4">
    <location>
        <begin position="196"/>
        <end position="359"/>
    </location>
</feature>
<dbReference type="Proteomes" id="UP000285159">
    <property type="component" value="Unassembled WGS sequence"/>
</dbReference>
<dbReference type="PANTHER" id="PTHR37813:SF1">
    <property type="entry name" value="FELS-2 PROPHAGE PROTEIN"/>
    <property type="match status" value="1"/>
</dbReference>
<protein>
    <submittedName>
        <fullName evidence="5">Phage tail tape measure protein</fullName>
    </submittedName>
</protein>
<feature type="compositionally biased region" description="Polar residues" evidence="2">
    <location>
        <begin position="647"/>
        <end position="656"/>
    </location>
</feature>
<feature type="region of interest" description="Disordered" evidence="2">
    <location>
        <begin position="641"/>
        <end position="664"/>
    </location>
</feature>
<evidence type="ECO:0000256" key="3">
    <source>
        <dbReference type="SAM" id="Phobius"/>
    </source>
</evidence>
<keyword evidence="1" id="KW-1188">Viral release from host cell</keyword>
<feature type="transmembrane region" description="Helical" evidence="3">
    <location>
        <begin position="436"/>
        <end position="460"/>
    </location>
</feature>
<dbReference type="AlphaFoldDB" id="A0A412N5W2"/>
<evidence type="ECO:0000313" key="6">
    <source>
        <dbReference type="Proteomes" id="UP000285159"/>
    </source>
</evidence>
<keyword evidence="3" id="KW-0812">Transmembrane</keyword>
<evidence type="ECO:0000256" key="2">
    <source>
        <dbReference type="SAM" id="MobiDB-lite"/>
    </source>
</evidence>
<evidence type="ECO:0000259" key="4">
    <source>
        <dbReference type="Pfam" id="PF10145"/>
    </source>
</evidence>
<feature type="transmembrane region" description="Helical" evidence="3">
    <location>
        <begin position="467"/>
        <end position="488"/>
    </location>
</feature>
<comment type="caution">
    <text evidence="5">The sequence shown here is derived from an EMBL/GenBank/DDBJ whole genome shotgun (WGS) entry which is preliminary data.</text>
</comment>
<name>A0A412N5W2_9BACE</name>